<proteinExistence type="predicted"/>
<evidence type="ECO:0000313" key="1">
    <source>
        <dbReference type="EMBL" id="GJD90654.1"/>
    </source>
</evidence>
<gene>
    <name evidence="1" type="ORF">BHAOGJBA_4196</name>
</gene>
<dbReference type="RefSeq" id="WP_238230795.1">
    <property type="nucleotide sequence ID" value="NZ_BPQO01000020.1"/>
</dbReference>
<comment type="caution">
    <text evidence="1">The sequence shown here is derived from an EMBL/GenBank/DDBJ whole genome shotgun (WGS) entry which is preliminary data.</text>
</comment>
<dbReference type="EMBL" id="BPQO01000020">
    <property type="protein sequence ID" value="GJD90654.1"/>
    <property type="molecule type" value="Genomic_DNA"/>
</dbReference>
<keyword evidence="2" id="KW-1185">Reference proteome</keyword>
<dbReference type="Proteomes" id="UP001055247">
    <property type="component" value="Unassembled WGS sequence"/>
</dbReference>
<dbReference type="AlphaFoldDB" id="A0AAV4ZR93"/>
<accession>A0AAV4ZR93</accession>
<organism evidence="1 2">
    <name type="scientific">Methylobacterium hispanicum</name>
    <dbReference type="NCBI Taxonomy" id="270350"/>
    <lineage>
        <taxon>Bacteria</taxon>
        <taxon>Pseudomonadati</taxon>
        <taxon>Pseudomonadota</taxon>
        <taxon>Alphaproteobacteria</taxon>
        <taxon>Hyphomicrobiales</taxon>
        <taxon>Methylobacteriaceae</taxon>
        <taxon>Methylobacterium</taxon>
    </lineage>
</organism>
<sequence>MLSCRILDGEPGDPDDVAWIEEKQAVEVEPSEADGPLVTWGGLPAASLI</sequence>
<reference evidence="1" key="2">
    <citation type="submission" date="2021-08" db="EMBL/GenBank/DDBJ databases">
        <authorList>
            <person name="Tani A."/>
            <person name="Ola A."/>
            <person name="Ogura Y."/>
            <person name="Katsura K."/>
            <person name="Hayashi T."/>
        </authorList>
    </citation>
    <scope>NUCLEOTIDE SEQUENCE</scope>
    <source>
        <strain evidence="1">DSM 16372</strain>
    </source>
</reference>
<protein>
    <submittedName>
        <fullName evidence="1">Uncharacterized protein</fullName>
    </submittedName>
</protein>
<reference evidence="1" key="1">
    <citation type="journal article" date="2016" name="Front. Microbiol.">
        <title>Genome Sequence of the Piezophilic, Mesophilic Sulfate-Reducing Bacterium Desulfovibrio indicus J2T.</title>
        <authorList>
            <person name="Cao J."/>
            <person name="Maignien L."/>
            <person name="Shao Z."/>
            <person name="Alain K."/>
            <person name="Jebbar M."/>
        </authorList>
    </citation>
    <scope>NUCLEOTIDE SEQUENCE</scope>
    <source>
        <strain evidence="1">DSM 16372</strain>
    </source>
</reference>
<evidence type="ECO:0000313" key="2">
    <source>
        <dbReference type="Proteomes" id="UP001055247"/>
    </source>
</evidence>
<name>A0AAV4ZR93_9HYPH</name>